<dbReference type="EMBL" id="CMVM020000094">
    <property type="status" value="NOT_ANNOTATED_CDS"/>
    <property type="molecule type" value="Genomic_DNA"/>
</dbReference>
<organism evidence="2 3">
    <name type="scientific">Onchocerca volvulus</name>
    <dbReference type="NCBI Taxonomy" id="6282"/>
    <lineage>
        <taxon>Eukaryota</taxon>
        <taxon>Metazoa</taxon>
        <taxon>Ecdysozoa</taxon>
        <taxon>Nematoda</taxon>
        <taxon>Chromadorea</taxon>
        <taxon>Rhabditida</taxon>
        <taxon>Spirurina</taxon>
        <taxon>Spiruromorpha</taxon>
        <taxon>Filarioidea</taxon>
        <taxon>Onchocercidae</taxon>
        <taxon>Onchocerca</taxon>
    </lineage>
</organism>
<feature type="compositionally biased region" description="Basic residues" evidence="1">
    <location>
        <begin position="373"/>
        <end position="398"/>
    </location>
</feature>
<reference evidence="3" key="1">
    <citation type="submission" date="2013-10" db="EMBL/GenBank/DDBJ databases">
        <title>Genome sequencing of Onchocerca volvulus.</title>
        <authorList>
            <person name="Cotton J."/>
            <person name="Tsai J."/>
            <person name="Stanley E."/>
            <person name="Tracey A."/>
            <person name="Holroyd N."/>
            <person name="Lustigman S."/>
            <person name="Berriman M."/>
        </authorList>
    </citation>
    <scope>NUCLEOTIDE SEQUENCE</scope>
</reference>
<sequence length="425" mass="50229">MNESDSDEAINVRRNENLLNEMNSDTSDNESGRNLDSARSEESLNQNSDSDDDFEAVNIPDPDFEYFAEANESGYCSSDQLQVAIDRAMNRMELDVGEIESENWFPRNINNHYLPQNSYFNLSINDTDDNVSRDLSGSSQQNDDVSRISILHNWQQLFPYRFCEEVDHGSDQEFYYFRRLAAGRSRSWSPRFVRELQEESRIPEYRRFSFPITNQDNDYPEMNTEQNDAEMDNLTDLFRSRLTTRIESPESSPARAAPAPRALVAQQSDDYPFLVDRDGQRRRYGSNRSTFFEERSRAHPRRRHHLRHGVKRYHSPRSLSRSSSVSTKRRRSLPLMKTRRIGVRYSSSSQSDEKPVEADANIDIEERLPRESRRSRRSVRRSQRHLSRSRSPQRRRRSLLQNYSRSRLYGRLRRVNSGRIRRRRF</sequence>
<feature type="compositionally biased region" description="Polar residues" evidence="1">
    <location>
        <begin position="17"/>
        <end position="26"/>
    </location>
</feature>
<evidence type="ECO:0000256" key="1">
    <source>
        <dbReference type="SAM" id="MobiDB-lite"/>
    </source>
</evidence>
<feature type="compositionally biased region" description="Low complexity" evidence="1">
    <location>
        <begin position="316"/>
        <end position="326"/>
    </location>
</feature>
<feature type="compositionally biased region" description="Low complexity" evidence="1">
    <location>
        <begin position="249"/>
        <end position="262"/>
    </location>
</feature>
<dbReference type="Proteomes" id="UP000024404">
    <property type="component" value="Unassembled WGS sequence"/>
</dbReference>
<name>A0A2K6VXM8_ONCVO</name>
<feature type="region of interest" description="Disordered" evidence="1">
    <location>
        <begin position="245"/>
        <end position="399"/>
    </location>
</feature>
<dbReference type="OMA" id="ENEDWIR"/>
<accession>A0A2K6VXM8</accession>
<reference evidence="2" key="2">
    <citation type="submission" date="2018-02" db="UniProtKB">
        <authorList>
            <consortium name="EnsemblMetazoa"/>
        </authorList>
    </citation>
    <scope>IDENTIFICATION</scope>
</reference>
<evidence type="ECO:0000313" key="2">
    <source>
        <dbReference type="EnsemblMetazoa" id="OVOC3428.1"/>
    </source>
</evidence>
<dbReference type="EnsemblMetazoa" id="OVOC3428.2">
    <property type="protein sequence ID" value="OVOC3428.2"/>
    <property type="gene ID" value="WBGene00240237"/>
</dbReference>
<feature type="compositionally biased region" description="Basic residues" evidence="1">
    <location>
        <begin position="298"/>
        <end position="315"/>
    </location>
</feature>
<evidence type="ECO:0000313" key="3">
    <source>
        <dbReference type="Proteomes" id="UP000024404"/>
    </source>
</evidence>
<dbReference type="AlphaFoldDB" id="A0A2K6VXM8"/>
<feature type="region of interest" description="Disordered" evidence="1">
    <location>
        <begin position="1"/>
        <end position="59"/>
    </location>
</feature>
<keyword evidence="3" id="KW-1185">Reference proteome</keyword>
<protein>
    <submittedName>
        <fullName evidence="2">Uncharacterized protein</fullName>
    </submittedName>
</protein>
<dbReference type="EnsemblMetazoa" id="OVOC3428.1">
    <property type="protein sequence ID" value="OVOC3428.1"/>
    <property type="gene ID" value="WBGene00240237"/>
</dbReference>
<feature type="compositionally biased region" description="Basic residues" evidence="1">
    <location>
        <begin position="327"/>
        <end position="342"/>
    </location>
</feature>
<proteinExistence type="predicted"/>
<feature type="compositionally biased region" description="Basic and acidic residues" evidence="1">
    <location>
        <begin position="30"/>
        <end position="42"/>
    </location>
</feature>